<evidence type="ECO:0000256" key="1">
    <source>
        <dbReference type="SAM" id="MobiDB-lite"/>
    </source>
</evidence>
<dbReference type="AlphaFoldDB" id="A0A9N9KUF4"/>
<dbReference type="OrthoDB" id="10485865at2759"/>
<protein>
    <submittedName>
        <fullName evidence="2">Uncharacterized protein</fullName>
    </submittedName>
</protein>
<evidence type="ECO:0000313" key="3">
    <source>
        <dbReference type="Proteomes" id="UP000696280"/>
    </source>
</evidence>
<sequence>MLGSCDLPSPDVVFTMASSTFILSRDILHGKTSKAEVPRTSSRPSFNNDQKIAAARKLNDSTGLSEFLQQCSTQSSNRFGSSLRKLPLGTPDMSDDSTSLFHDVYS</sequence>
<name>A0A9N9KUF4_9HELO</name>
<evidence type="ECO:0000313" key="2">
    <source>
        <dbReference type="EMBL" id="CAG8951717.1"/>
    </source>
</evidence>
<accession>A0A9N9KUF4</accession>
<comment type="caution">
    <text evidence="2">The sequence shown here is derived from an EMBL/GenBank/DDBJ whole genome shotgun (WGS) entry which is preliminary data.</text>
</comment>
<dbReference type="EMBL" id="CAJVRL010000044">
    <property type="protein sequence ID" value="CAG8951717.1"/>
    <property type="molecule type" value="Genomic_DNA"/>
</dbReference>
<reference evidence="2" key="1">
    <citation type="submission" date="2021-07" db="EMBL/GenBank/DDBJ databases">
        <authorList>
            <person name="Durling M."/>
        </authorList>
    </citation>
    <scope>NUCLEOTIDE SEQUENCE</scope>
</reference>
<organism evidence="2 3">
    <name type="scientific">Hymenoscyphus fraxineus</name>
    <dbReference type="NCBI Taxonomy" id="746836"/>
    <lineage>
        <taxon>Eukaryota</taxon>
        <taxon>Fungi</taxon>
        <taxon>Dikarya</taxon>
        <taxon>Ascomycota</taxon>
        <taxon>Pezizomycotina</taxon>
        <taxon>Leotiomycetes</taxon>
        <taxon>Helotiales</taxon>
        <taxon>Helotiaceae</taxon>
        <taxon>Hymenoscyphus</taxon>
    </lineage>
</organism>
<proteinExistence type="predicted"/>
<keyword evidence="3" id="KW-1185">Reference proteome</keyword>
<dbReference type="Proteomes" id="UP000696280">
    <property type="component" value="Unassembled WGS sequence"/>
</dbReference>
<gene>
    <name evidence="2" type="ORF">HYFRA_00005517</name>
</gene>
<feature type="region of interest" description="Disordered" evidence="1">
    <location>
        <begin position="77"/>
        <end position="106"/>
    </location>
</feature>